<dbReference type="GO" id="GO:0005737">
    <property type="term" value="C:cytoplasm"/>
    <property type="evidence" value="ECO:0007669"/>
    <property type="project" value="UniProtKB-SubCell"/>
</dbReference>
<comment type="subcellular location">
    <subcellularLocation>
        <location evidence="2">Cytoplasm</location>
    </subcellularLocation>
    <subcellularLocation>
        <location evidence="1">Nucleus</location>
    </subcellularLocation>
</comment>
<name>A0A261Y085_9FUNG</name>
<evidence type="ECO:0000256" key="5">
    <source>
        <dbReference type="ARBA" id="ARBA00023242"/>
    </source>
</evidence>
<proteinExistence type="inferred from homology"/>
<sequence length="275" mass="29840">PPSAPEGAVSLITKLGDTIFRIVGFADSIPPSAGQTMRRVVASVAKDVCRAAISLAASFQSDEIKAHASHLPQGYLVSTGQLWEVSKQLQTNIPADNQEAVQMEWRSKTSQLEDALTEAEEFIQGQQDDDGDAEKGDDGWDDILGADTSVRLEPNELVACQKAVQVVKLTKMLLKKISVRCIQSSNPKDAVIALWLDDLLVAATKVVDDVDEVAAGIYEPESLGTVVAAFISQSIIPLRDIAQKFADEDVKKWLEICISQYETLQSKISAELDSL</sequence>
<feature type="domain" description="Cyclin-D1-binding protein 1-like C-terminal" evidence="8">
    <location>
        <begin position="137"/>
        <end position="226"/>
    </location>
</feature>
<comment type="similarity">
    <text evidence="3">Belongs to the CCNDBP1 family.</text>
</comment>
<dbReference type="InterPro" id="IPR049317">
    <property type="entry name" value="GCIP-like_N"/>
</dbReference>
<dbReference type="Proteomes" id="UP000242875">
    <property type="component" value="Unassembled WGS sequence"/>
</dbReference>
<keyword evidence="10" id="KW-1185">Reference proteome</keyword>
<dbReference type="Pfam" id="PF13324">
    <property type="entry name" value="GCIP_N"/>
    <property type="match status" value="1"/>
</dbReference>
<dbReference type="Gene3D" id="1.20.1410.10">
    <property type="entry name" value="I/LWEQ domain"/>
    <property type="match status" value="1"/>
</dbReference>
<accession>A0A261Y085</accession>
<dbReference type="InterPro" id="IPR026907">
    <property type="entry name" value="GCIP-like"/>
</dbReference>
<evidence type="ECO:0000259" key="7">
    <source>
        <dbReference type="Pfam" id="PF13324"/>
    </source>
</evidence>
<reference evidence="9 10" key="1">
    <citation type="journal article" date="2017" name="Mycologia">
        <title>Bifiguratus adelaidae, gen. et sp. nov., a new member of Mucoromycotina in endophytic and soil-dwelling habitats.</title>
        <authorList>
            <person name="Torres-Cruz T.J."/>
            <person name="Billingsley Tobias T.L."/>
            <person name="Almatruk M."/>
            <person name="Hesse C."/>
            <person name="Kuske C.R."/>
            <person name="Desiro A."/>
            <person name="Benucci G.M."/>
            <person name="Bonito G."/>
            <person name="Stajich J.E."/>
            <person name="Dunlap C."/>
            <person name="Arnold A.E."/>
            <person name="Porras-Alfaro A."/>
        </authorList>
    </citation>
    <scope>NUCLEOTIDE SEQUENCE [LARGE SCALE GENOMIC DNA]</scope>
    <source>
        <strain evidence="9 10">AZ0501</strain>
    </source>
</reference>
<evidence type="ECO:0000256" key="1">
    <source>
        <dbReference type="ARBA" id="ARBA00004123"/>
    </source>
</evidence>
<evidence type="ECO:0008006" key="11">
    <source>
        <dbReference type="Google" id="ProtNLM"/>
    </source>
</evidence>
<feature type="non-terminal residue" evidence="9">
    <location>
        <position position="1"/>
    </location>
</feature>
<keyword evidence="4" id="KW-0963">Cytoplasm</keyword>
<dbReference type="AlphaFoldDB" id="A0A261Y085"/>
<evidence type="ECO:0000313" key="9">
    <source>
        <dbReference type="EMBL" id="OZJ04027.1"/>
    </source>
</evidence>
<comment type="caution">
    <text evidence="9">The sequence shown here is derived from an EMBL/GenBank/DDBJ whole genome shotgun (WGS) entry which is preliminary data.</text>
</comment>
<dbReference type="OrthoDB" id="41588at2759"/>
<evidence type="ECO:0000256" key="2">
    <source>
        <dbReference type="ARBA" id="ARBA00004496"/>
    </source>
</evidence>
<evidence type="ECO:0000256" key="6">
    <source>
        <dbReference type="ARBA" id="ARBA00023306"/>
    </source>
</evidence>
<gene>
    <name evidence="9" type="ORF">BZG36_03757</name>
</gene>
<evidence type="ECO:0000256" key="3">
    <source>
        <dbReference type="ARBA" id="ARBA00008940"/>
    </source>
</evidence>
<keyword evidence="5" id="KW-0539">Nucleus</keyword>
<keyword evidence="6" id="KW-0131">Cell cycle</keyword>
<organism evidence="9 10">
    <name type="scientific">Bifiguratus adelaidae</name>
    <dbReference type="NCBI Taxonomy" id="1938954"/>
    <lineage>
        <taxon>Eukaryota</taxon>
        <taxon>Fungi</taxon>
        <taxon>Fungi incertae sedis</taxon>
        <taxon>Mucoromycota</taxon>
        <taxon>Mucoromycotina</taxon>
        <taxon>Endogonomycetes</taxon>
        <taxon>Endogonales</taxon>
        <taxon>Endogonales incertae sedis</taxon>
        <taxon>Bifiguratus</taxon>
    </lineage>
</organism>
<dbReference type="PANTHER" id="PTHR15492:SF1">
    <property type="entry name" value="CYCLIN-D1-BINDING PROTEIN 1"/>
    <property type="match status" value="1"/>
</dbReference>
<evidence type="ECO:0000313" key="10">
    <source>
        <dbReference type="Proteomes" id="UP000242875"/>
    </source>
</evidence>
<feature type="domain" description="Cyclin-D1-binding protein 1-like N-terminal" evidence="7">
    <location>
        <begin position="28"/>
        <end position="124"/>
    </location>
</feature>
<dbReference type="PANTHER" id="PTHR15492">
    <property type="entry name" value="CYCLIN D1-BINDING PROTEIN 1"/>
    <property type="match status" value="1"/>
</dbReference>
<evidence type="ECO:0000259" key="8">
    <source>
        <dbReference type="Pfam" id="PF20936"/>
    </source>
</evidence>
<dbReference type="EMBL" id="MVBO01000057">
    <property type="protein sequence ID" value="OZJ04027.1"/>
    <property type="molecule type" value="Genomic_DNA"/>
</dbReference>
<protein>
    <recommendedName>
        <fullName evidence="11">Cyclin-D1-binding protein 1</fullName>
    </recommendedName>
</protein>
<dbReference type="GO" id="GO:0005634">
    <property type="term" value="C:nucleus"/>
    <property type="evidence" value="ECO:0007669"/>
    <property type="project" value="UniProtKB-SubCell"/>
</dbReference>
<dbReference type="InterPro" id="IPR049318">
    <property type="entry name" value="GCIP_C"/>
</dbReference>
<dbReference type="Gene3D" id="1.20.1420.10">
    <property type="entry name" value="Talin, central domain"/>
    <property type="match status" value="1"/>
</dbReference>
<evidence type="ECO:0000256" key="4">
    <source>
        <dbReference type="ARBA" id="ARBA00022490"/>
    </source>
</evidence>
<dbReference type="Pfam" id="PF20936">
    <property type="entry name" value="GCIP_C"/>
    <property type="match status" value="1"/>
</dbReference>